<comment type="similarity">
    <text evidence="1 2">Belongs to the polypeptide deformylase family.</text>
</comment>
<dbReference type="InterPro" id="IPR036821">
    <property type="entry name" value="Peptide_deformylase_sf"/>
</dbReference>
<dbReference type="EC" id="3.5.1.88" evidence="2"/>
<evidence type="ECO:0000256" key="1">
    <source>
        <dbReference type="ARBA" id="ARBA00010759"/>
    </source>
</evidence>
<dbReference type="Proteomes" id="UP000781173">
    <property type="component" value="Unassembled WGS sequence"/>
</dbReference>
<organism evidence="3 4">
    <name type="scientific">Candidatus Dojkabacteria bacterium</name>
    <dbReference type="NCBI Taxonomy" id="2099670"/>
    <lineage>
        <taxon>Bacteria</taxon>
        <taxon>Candidatus Dojkabacteria</taxon>
    </lineage>
</organism>
<protein>
    <recommendedName>
        <fullName evidence="2">Peptide deformylase</fullName>
        <shortName evidence="2">PDF</shortName>
        <ecNumber evidence="2">3.5.1.88</ecNumber>
    </recommendedName>
    <alternativeName>
        <fullName evidence="2">Polypeptide deformylase</fullName>
    </alternativeName>
</protein>
<dbReference type="PRINTS" id="PR01576">
    <property type="entry name" value="PDEFORMYLASE"/>
</dbReference>
<dbReference type="PIRSF" id="PIRSF004749">
    <property type="entry name" value="Pep_def"/>
    <property type="match status" value="1"/>
</dbReference>
<dbReference type="Pfam" id="PF01327">
    <property type="entry name" value="Pep_deformylase"/>
    <property type="match status" value="1"/>
</dbReference>
<dbReference type="CDD" id="cd00487">
    <property type="entry name" value="Pep_deformylase"/>
    <property type="match status" value="1"/>
</dbReference>
<accession>A0A952DVC2</accession>
<comment type="caution">
    <text evidence="3">The sequence shown here is derived from an EMBL/GenBank/DDBJ whole genome shotgun (WGS) entry which is preliminary data.</text>
</comment>
<dbReference type="EMBL" id="JACFOF010000002">
    <property type="protein sequence ID" value="MBW7953310.1"/>
    <property type="molecule type" value="Genomic_DNA"/>
</dbReference>
<feature type="binding site" evidence="2">
    <location>
        <position position="154"/>
    </location>
    <ligand>
        <name>Fe cation</name>
        <dbReference type="ChEBI" id="CHEBI:24875"/>
    </ligand>
</feature>
<comment type="cofactor">
    <cofactor evidence="2">
        <name>Fe(2+)</name>
        <dbReference type="ChEBI" id="CHEBI:29033"/>
    </cofactor>
    <text evidence="2">Binds 1 Fe(2+) ion.</text>
</comment>
<gene>
    <name evidence="2" type="primary">def</name>
    <name evidence="3" type="ORF">H3C67_00835</name>
</gene>
<feature type="active site" evidence="2">
    <location>
        <position position="151"/>
    </location>
</feature>
<keyword evidence="2" id="KW-0648">Protein biosynthesis</keyword>
<keyword evidence="2" id="KW-0408">Iron</keyword>
<dbReference type="Gene3D" id="3.90.45.10">
    <property type="entry name" value="Peptide deformylase"/>
    <property type="match status" value="1"/>
</dbReference>
<evidence type="ECO:0000313" key="3">
    <source>
        <dbReference type="EMBL" id="MBW7953310.1"/>
    </source>
</evidence>
<feature type="binding site" evidence="2">
    <location>
        <position position="104"/>
    </location>
    <ligand>
        <name>Fe cation</name>
        <dbReference type="ChEBI" id="CHEBI:24875"/>
    </ligand>
</feature>
<dbReference type="GO" id="GO:0046872">
    <property type="term" value="F:metal ion binding"/>
    <property type="evidence" value="ECO:0007669"/>
    <property type="project" value="UniProtKB-KW"/>
</dbReference>
<evidence type="ECO:0000313" key="4">
    <source>
        <dbReference type="Proteomes" id="UP000781173"/>
    </source>
</evidence>
<keyword evidence="2" id="KW-0479">Metal-binding</keyword>
<dbReference type="AlphaFoldDB" id="A0A952DVC2"/>
<reference evidence="3" key="1">
    <citation type="journal article" date="2022" name="ISME J.">
        <title>A general approach to explore prokaryotic protein glycosylation reveals the unique surface layer modulation of an anammox bacterium.</title>
        <authorList>
            <person name="Pabst M."/>
            <person name="Grouzdev D.S."/>
            <person name="Lawson C.E."/>
            <person name="Kleikamp H.B.C."/>
            <person name="de Ram C."/>
            <person name="Louwen R."/>
            <person name="Lin Y.M."/>
            <person name="Lucker S."/>
            <person name="van Loosdrecht M.C.M."/>
            <person name="Laureni M."/>
        </authorList>
    </citation>
    <scope>NUCLEOTIDE SEQUENCE</scope>
    <source>
        <strain evidence="3">BROCD043</strain>
    </source>
</reference>
<comment type="function">
    <text evidence="2">Removes the formyl group from the N-terminal Met of newly synthesized proteins. Requires at least a dipeptide for an efficient rate of reaction. N-terminal L-methionine is a prerequisite for activity but the enzyme has broad specificity at other positions.</text>
</comment>
<proteinExistence type="inferred from homology"/>
<dbReference type="PANTHER" id="PTHR10458:SF22">
    <property type="entry name" value="PEPTIDE DEFORMYLASE"/>
    <property type="match status" value="1"/>
</dbReference>
<dbReference type="GO" id="GO:0006412">
    <property type="term" value="P:translation"/>
    <property type="evidence" value="ECO:0007669"/>
    <property type="project" value="UniProtKB-UniRule"/>
</dbReference>
<name>A0A952DVC2_9BACT</name>
<keyword evidence="2" id="KW-0378">Hydrolase</keyword>
<dbReference type="PANTHER" id="PTHR10458">
    <property type="entry name" value="PEPTIDE DEFORMYLASE"/>
    <property type="match status" value="1"/>
</dbReference>
<dbReference type="InterPro" id="IPR023635">
    <property type="entry name" value="Peptide_deformylase"/>
</dbReference>
<feature type="binding site" evidence="2">
    <location>
        <position position="150"/>
    </location>
    <ligand>
        <name>Fe cation</name>
        <dbReference type="ChEBI" id="CHEBI:24875"/>
    </ligand>
</feature>
<dbReference type="HAMAP" id="MF_00163">
    <property type="entry name" value="Pep_deformylase"/>
    <property type="match status" value="1"/>
</dbReference>
<evidence type="ECO:0000256" key="2">
    <source>
        <dbReference type="HAMAP-Rule" id="MF_00163"/>
    </source>
</evidence>
<comment type="catalytic activity">
    <reaction evidence="2">
        <text>N-terminal N-formyl-L-methionyl-[peptide] + H2O = N-terminal L-methionyl-[peptide] + formate</text>
        <dbReference type="Rhea" id="RHEA:24420"/>
        <dbReference type="Rhea" id="RHEA-COMP:10639"/>
        <dbReference type="Rhea" id="RHEA-COMP:10640"/>
        <dbReference type="ChEBI" id="CHEBI:15377"/>
        <dbReference type="ChEBI" id="CHEBI:15740"/>
        <dbReference type="ChEBI" id="CHEBI:49298"/>
        <dbReference type="ChEBI" id="CHEBI:64731"/>
        <dbReference type="EC" id="3.5.1.88"/>
    </reaction>
</comment>
<dbReference type="GO" id="GO:0042586">
    <property type="term" value="F:peptide deformylase activity"/>
    <property type="evidence" value="ECO:0007669"/>
    <property type="project" value="UniProtKB-UniRule"/>
</dbReference>
<sequence>MVKDILQIGHPILTQKTRTVTDFEDSVVRETIVNLLDTCIANKSISAGLAAPQIGSDLSICVVRRTDLEDSRSKKIADDQLWKVLINPTISGQSDSFSEIWEACLSIGTGRDRLYGPVSRPAEVEISFADEQGNRRTIAGEGFFSHLLQHEIDHLNGKLFISYISNPSNLWRSADLDNYLAENDQYPIIK</sequence>
<dbReference type="SUPFAM" id="SSF56420">
    <property type="entry name" value="Peptide deformylase"/>
    <property type="match status" value="1"/>
</dbReference>